<dbReference type="EMBL" id="GG662448">
    <property type="protein sequence ID" value="EAS04418.2"/>
    <property type="molecule type" value="Genomic_DNA"/>
</dbReference>
<dbReference type="InParanoid" id="I7MM96"/>
<keyword evidence="3" id="KW-1185">Reference proteome</keyword>
<evidence type="ECO:0000256" key="1">
    <source>
        <dbReference type="SAM" id="SignalP"/>
    </source>
</evidence>
<accession>I7MM96</accession>
<dbReference type="Gene3D" id="2.40.70.10">
    <property type="entry name" value="Acid Proteases"/>
    <property type="match status" value="1"/>
</dbReference>
<sequence>MNLIFFFLYISLVACEGILQMEMLGDGNTPNKSKKITLQLGTPPVTQQILVLFEQSGSSDLGQFIIDSSIQVNDPEYYDNQIKPYDLTLYNMHTSSTAQIGQNYQSNIVYGGQFVGNIVQDVMKIGDKQFQYSFPCVVNDPSRLPFQFLNGVTLFNRKDNNYFDYMKEQDIIQSSDYLLQKSQHQNQKIDIVYDLDRSNNLIFSSPEDSLVGDSSFNIKIYGVYANNQDITDQLKLRIVNFDPIELSQNQLYIPKEIYSKYFQKVQRQDLTNCENCQCQTVKSLPTFKFISQEYIFEITPNMYTNYQTYQTSDGKIQGLMELKQLNT</sequence>
<evidence type="ECO:0000313" key="3">
    <source>
        <dbReference type="Proteomes" id="UP000009168"/>
    </source>
</evidence>
<protein>
    <submittedName>
        <fullName evidence="2">Eukaryotic aspartyl protease</fullName>
    </submittedName>
</protein>
<feature type="signal peptide" evidence="1">
    <location>
        <begin position="1"/>
        <end position="15"/>
    </location>
</feature>
<dbReference type="GO" id="GO:0008233">
    <property type="term" value="F:peptidase activity"/>
    <property type="evidence" value="ECO:0007669"/>
    <property type="project" value="UniProtKB-KW"/>
</dbReference>
<reference evidence="3" key="1">
    <citation type="journal article" date="2006" name="PLoS Biol.">
        <title>Macronuclear genome sequence of the ciliate Tetrahymena thermophila, a model eukaryote.</title>
        <authorList>
            <person name="Eisen J.A."/>
            <person name="Coyne R.S."/>
            <person name="Wu M."/>
            <person name="Wu D."/>
            <person name="Thiagarajan M."/>
            <person name="Wortman J.R."/>
            <person name="Badger J.H."/>
            <person name="Ren Q."/>
            <person name="Amedeo P."/>
            <person name="Jones K.M."/>
            <person name="Tallon L.J."/>
            <person name="Delcher A.L."/>
            <person name="Salzberg S.L."/>
            <person name="Silva J.C."/>
            <person name="Haas B.J."/>
            <person name="Majoros W.H."/>
            <person name="Farzad M."/>
            <person name="Carlton J.M."/>
            <person name="Smith R.K. Jr."/>
            <person name="Garg J."/>
            <person name="Pearlman R.E."/>
            <person name="Karrer K.M."/>
            <person name="Sun L."/>
            <person name="Manning G."/>
            <person name="Elde N.C."/>
            <person name="Turkewitz A.P."/>
            <person name="Asai D.J."/>
            <person name="Wilkes D.E."/>
            <person name="Wang Y."/>
            <person name="Cai H."/>
            <person name="Collins K."/>
            <person name="Stewart B.A."/>
            <person name="Lee S.R."/>
            <person name="Wilamowska K."/>
            <person name="Weinberg Z."/>
            <person name="Ruzzo W.L."/>
            <person name="Wloga D."/>
            <person name="Gaertig J."/>
            <person name="Frankel J."/>
            <person name="Tsao C.-C."/>
            <person name="Gorovsky M.A."/>
            <person name="Keeling P.J."/>
            <person name="Waller R.F."/>
            <person name="Patron N.J."/>
            <person name="Cherry J.M."/>
            <person name="Stover N.A."/>
            <person name="Krieger C.J."/>
            <person name="del Toro C."/>
            <person name="Ryder H.F."/>
            <person name="Williamson S.C."/>
            <person name="Barbeau R.A."/>
            <person name="Hamilton E.P."/>
            <person name="Orias E."/>
        </authorList>
    </citation>
    <scope>NUCLEOTIDE SEQUENCE [LARGE SCALE GENOMIC DNA]</scope>
    <source>
        <strain evidence="3">SB210</strain>
    </source>
</reference>
<proteinExistence type="predicted"/>
<keyword evidence="1" id="KW-0732">Signal</keyword>
<dbReference type="GeneID" id="7840602"/>
<keyword evidence="2" id="KW-0378">Hydrolase</keyword>
<dbReference type="KEGG" id="tet:TTHERM_00615930"/>
<dbReference type="AlphaFoldDB" id="I7MM96"/>
<dbReference type="SUPFAM" id="SSF50630">
    <property type="entry name" value="Acid proteases"/>
    <property type="match status" value="1"/>
</dbReference>
<dbReference type="GO" id="GO:0006508">
    <property type="term" value="P:proteolysis"/>
    <property type="evidence" value="ECO:0007669"/>
    <property type="project" value="UniProtKB-KW"/>
</dbReference>
<dbReference type="Proteomes" id="UP000009168">
    <property type="component" value="Unassembled WGS sequence"/>
</dbReference>
<dbReference type="RefSeq" id="XP_001024663.2">
    <property type="nucleotide sequence ID" value="XM_001024663.2"/>
</dbReference>
<evidence type="ECO:0000313" key="2">
    <source>
        <dbReference type="EMBL" id="EAS04418.2"/>
    </source>
</evidence>
<feature type="chain" id="PRO_5012429479" evidence="1">
    <location>
        <begin position="16"/>
        <end position="327"/>
    </location>
</feature>
<name>I7MM96_TETTS</name>
<organism evidence="2 3">
    <name type="scientific">Tetrahymena thermophila (strain SB210)</name>
    <dbReference type="NCBI Taxonomy" id="312017"/>
    <lineage>
        <taxon>Eukaryota</taxon>
        <taxon>Sar</taxon>
        <taxon>Alveolata</taxon>
        <taxon>Ciliophora</taxon>
        <taxon>Intramacronucleata</taxon>
        <taxon>Oligohymenophorea</taxon>
        <taxon>Hymenostomatida</taxon>
        <taxon>Tetrahymenina</taxon>
        <taxon>Tetrahymenidae</taxon>
        <taxon>Tetrahymena</taxon>
    </lineage>
</organism>
<dbReference type="InterPro" id="IPR021109">
    <property type="entry name" value="Peptidase_aspartic_dom_sf"/>
</dbReference>
<gene>
    <name evidence="2" type="ORF">TTHERM_00615930</name>
</gene>
<keyword evidence="2" id="KW-0645">Protease</keyword>